<dbReference type="InterPro" id="IPR001544">
    <property type="entry name" value="Aminotrans_IV"/>
</dbReference>
<accession>A0A1B9N7Z9</accession>
<proteinExistence type="inferred from homology"/>
<dbReference type="InterPro" id="IPR050571">
    <property type="entry name" value="Class-IV_PLP-Dep_Aminotrnsfr"/>
</dbReference>
<dbReference type="PANTHER" id="PTHR42743">
    <property type="entry name" value="AMINO-ACID AMINOTRANSFERASE"/>
    <property type="match status" value="1"/>
</dbReference>
<dbReference type="Proteomes" id="UP000093355">
    <property type="component" value="Unassembled WGS sequence"/>
</dbReference>
<protein>
    <submittedName>
        <fullName evidence="2">Branched-chain amino acid aminotransferase</fullName>
    </submittedName>
</protein>
<keyword evidence="2" id="KW-0808">Transferase</keyword>
<dbReference type="InterPro" id="IPR043132">
    <property type="entry name" value="BCAT-like_C"/>
</dbReference>
<dbReference type="EMBL" id="LXMD01000029">
    <property type="protein sequence ID" value="OCG72731.1"/>
    <property type="molecule type" value="Genomic_DNA"/>
</dbReference>
<comment type="caution">
    <text evidence="2">The sequence shown here is derived from an EMBL/GenBank/DDBJ whole genome shotgun (WGS) entry which is preliminary data.</text>
</comment>
<evidence type="ECO:0000256" key="1">
    <source>
        <dbReference type="ARBA" id="ARBA00009320"/>
    </source>
</evidence>
<sequence>MTFRLAFLIDPIPADDPRTDFAGTISPIDPDAPALSVSDLSSNRGDGIFESIAVVDGHPQETGAHLQRLAHSARLSDLPEPHTAQLRAAVEAAAAQCPPGECTIRLLLSRGVQHGGPGQGIHGPTIWLTAAQAPDNTAARENGIKVVTLDRGYDSGAAARAPWLLLGAKTLSYAVNMAALREARRRGADDAIFVTSDGYVLEAPTATLILRRGDTFLTPEPTGGLLQGTTQLSAFDWLEENGHPTGYEHIPTAALYDADAAWLVSSTRLAAALTHVDGRELPVDRDLTAALNAYLLSPRD</sequence>
<dbReference type="GO" id="GO:0008483">
    <property type="term" value="F:transaminase activity"/>
    <property type="evidence" value="ECO:0007669"/>
    <property type="project" value="UniProtKB-KW"/>
</dbReference>
<dbReference type="RefSeq" id="WP_067027852.1">
    <property type="nucleotide sequence ID" value="NZ_CP038256.1"/>
</dbReference>
<dbReference type="AlphaFoldDB" id="A0A1B9N7Z9"/>
<dbReference type="InterPro" id="IPR036038">
    <property type="entry name" value="Aminotransferase-like"/>
</dbReference>
<dbReference type="SUPFAM" id="SSF56752">
    <property type="entry name" value="D-aminoacid aminotransferase-like PLP-dependent enzymes"/>
    <property type="match status" value="1"/>
</dbReference>
<dbReference type="PANTHER" id="PTHR42743:SF11">
    <property type="entry name" value="AMINODEOXYCHORISMATE LYASE"/>
    <property type="match status" value="1"/>
</dbReference>
<keyword evidence="3" id="KW-1185">Reference proteome</keyword>
<evidence type="ECO:0000313" key="2">
    <source>
        <dbReference type="EMBL" id="OCG72731.1"/>
    </source>
</evidence>
<reference evidence="2 3" key="1">
    <citation type="submission" date="2016-05" db="EMBL/GenBank/DDBJ databases">
        <authorList>
            <person name="Lavstsen T."/>
            <person name="Jespersen J.S."/>
        </authorList>
    </citation>
    <scope>NUCLEOTIDE SEQUENCE [LARGE SCALE GENOMIC DNA]</scope>
    <source>
        <strain evidence="2 3">YLB-01</strain>
    </source>
</reference>
<evidence type="ECO:0000313" key="3">
    <source>
        <dbReference type="Proteomes" id="UP000093355"/>
    </source>
</evidence>
<dbReference type="GO" id="GO:0005829">
    <property type="term" value="C:cytosol"/>
    <property type="evidence" value="ECO:0007669"/>
    <property type="project" value="TreeGrafter"/>
</dbReference>
<dbReference type="GO" id="GO:0046394">
    <property type="term" value="P:carboxylic acid biosynthetic process"/>
    <property type="evidence" value="ECO:0007669"/>
    <property type="project" value="UniProtKB-ARBA"/>
</dbReference>
<dbReference type="Gene3D" id="3.30.470.10">
    <property type="match status" value="1"/>
</dbReference>
<comment type="similarity">
    <text evidence="1">Belongs to the class-IV pyridoxal-phosphate-dependent aminotransferase family.</text>
</comment>
<dbReference type="InterPro" id="IPR043131">
    <property type="entry name" value="BCAT-like_N"/>
</dbReference>
<name>A0A1B9N7Z9_9MICO</name>
<dbReference type="STRING" id="904291.A7J15_10890"/>
<organism evidence="2 3">
    <name type="scientific">Microbacterium sediminis</name>
    <dbReference type="NCBI Taxonomy" id="904291"/>
    <lineage>
        <taxon>Bacteria</taxon>
        <taxon>Bacillati</taxon>
        <taxon>Actinomycetota</taxon>
        <taxon>Actinomycetes</taxon>
        <taxon>Micrococcales</taxon>
        <taxon>Microbacteriaceae</taxon>
        <taxon>Microbacterium</taxon>
    </lineage>
</organism>
<dbReference type="Pfam" id="PF01063">
    <property type="entry name" value="Aminotran_4"/>
    <property type="match status" value="1"/>
</dbReference>
<dbReference type="Gene3D" id="3.20.10.10">
    <property type="entry name" value="D-amino Acid Aminotransferase, subunit A, domain 2"/>
    <property type="match status" value="1"/>
</dbReference>
<keyword evidence="2" id="KW-0032">Aminotransferase</keyword>
<dbReference type="OrthoDB" id="3199344at2"/>
<gene>
    <name evidence="2" type="ORF">A7J15_10890</name>
</gene>
<dbReference type="NCBIfam" id="NF005888">
    <property type="entry name" value="PRK07849.1-3"/>
    <property type="match status" value="1"/>
</dbReference>